<dbReference type="RefSeq" id="WP_072935732.1">
    <property type="nucleotide sequence ID" value="NZ_FQUG01000006.1"/>
</dbReference>
<sequence>MTEYEVNLSEQAAKDMSDIYDYIATSIGMPQTAMEQFNRIADAIETLSQFPERIKVMHDPKRPTIQFRQLFVDNFSIIFVISDKTVNVLRVAYSPSNIAAKLENI</sequence>
<evidence type="ECO:0000313" key="3">
    <source>
        <dbReference type="Proteomes" id="UP000184404"/>
    </source>
</evidence>
<keyword evidence="1" id="KW-1277">Toxin-antitoxin system</keyword>
<organism evidence="2 3">
    <name type="scientific">Schwartzia succinivorans DSM 10502</name>
    <dbReference type="NCBI Taxonomy" id="1123243"/>
    <lineage>
        <taxon>Bacteria</taxon>
        <taxon>Bacillati</taxon>
        <taxon>Bacillota</taxon>
        <taxon>Negativicutes</taxon>
        <taxon>Selenomonadales</taxon>
        <taxon>Selenomonadaceae</taxon>
        <taxon>Schwartzia</taxon>
    </lineage>
</organism>
<accession>A0A1M4Y567</accession>
<dbReference type="Gene3D" id="3.30.2310.20">
    <property type="entry name" value="RelE-like"/>
    <property type="match status" value="1"/>
</dbReference>
<dbReference type="InterPro" id="IPR035093">
    <property type="entry name" value="RelE/ParE_toxin_dom_sf"/>
</dbReference>
<dbReference type="OrthoDB" id="1669284at2"/>
<dbReference type="AlphaFoldDB" id="A0A1M4Y567"/>
<proteinExistence type="predicted"/>
<dbReference type="EMBL" id="FQUG01000006">
    <property type="protein sequence ID" value="SHF00845.1"/>
    <property type="molecule type" value="Genomic_DNA"/>
</dbReference>
<evidence type="ECO:0000256" key="1">
    <source>
        <dbReference type="ARBA" id="ARBA00022649"/>
    </source>
</evidence>
<reference evidence="2 3" key="1">
    <citation type="submission" date="2016-11" db="EMBL/GenBank/DDBJ databases">
        <authorList>
            <person name="Jaros S."/>
            <person name="Januszkiewicz K."/>
            <person name="Wedrychowicz H."/>
        </authorList>
    </citation>
    <scope>NUCLEOTIDE SEQUENCE [LARGE SCALE GENOMIC DNA]</scope>
    <source>
        <strain evidence="2 3">DSM 10502</strain>
    </source>
</reference>
<protein>
    <submittedName>
        <fullName evidence="2">Plasmid stabilization system protein ParE</fullName>
    </submittedName>
</protein>
<dbReference type="Pfam" id="PF05016">
    <property type="entry name" value="ParE_toxin"/>
    <property type="match status" value="1"/>
</dbReference>
<keyword evidence="3" id="KW-1185">Reference proteome</keyword>
<evidence type="ECO:0000313" key="2">
    <source>
        <dbReference type="EMBL" id="SHF00845.1"/>
    </source>
</evidence>
<dbReference type="Proteomes" id="UP000184404">
    <property type="component" value="Unassembled WGS sequence"/>
</dbReference>
<dbReference type="InterPro" id="IPR007712">
    <property type="entry name" value="RelE/ParE_toxin"/>
</dbReference>
<gene>
    <name evidence="2" type="ORF">SAMN02745190_01630</name>
</gene>
<dbReference type="STRING" id="1123243.SAMN02745190_01630"/>
<name>A0A1M4Y567_9FIRM</name>